<feature type="domain" description="DUF6362" evidence="1">
    <location>
        <begin position="38"/>
        <end position="133"/>
    </location>
</feature>
<dbReference type="OrthoDB" id="7360866at2"/>
<comment type="caution">
    <text evidence="2">The sequence shown here is derived from an EMBL/GenBank/DDBJ whole genome shotgun (WGS) entry which is preliminary data.</text>
</comment>
<name>A0A149TMN2_9PROT</name>
<evidence type="ECO:0000313" key="3">
    <source>
        <dbReference type="Proteomes" id="UP000075636"/>
    </source>
</evidence>
<organism evidence="2 3">
    <name type="scientific">Gluconobacter albidus</name>
    <dbReference type="NCBI Taxonomy" id="318683"/>
    <lineage>
        <taxon>Bacteria</taxon>
        <taxon>Pseudomonadati</taxon>
        <taxon>Pseudomonadota</taxon>
        <taxon>Alphaproteobacteria</taxon>
        <taxon>Acetobacterales</taxon>
        <taxon>Acetobacteraceae</taxon>
        <taxon>Gluconobacter</taxon>
    </lineage>
</organism>
<dbReference type="EMBL" id="LHZR01000083">
    <property type="protein sequence ID" value="KXV50221.1"/>
    <property type="molecule type" value="Genomic_DNA"/>
</dbReference>
<reference evidence="2 3" key="1">
    <citation type="submission" date="2015-06" db="EMBL/GenBank/DDBJ databases">
        <title>Improved classification and identification of acetic acid bacteria using matrix-assisted laser desorption/ionization time-of-flight mass spectrometry; Gluconobacter nephelii and Gluconobacter uchimurae are later heterotypic synonyms of Gluconobacter japonicus and Gluconobacter oxydans, respectively.</title>
        <authorList>
            <person name="Li L."/>
            <person name="Cleenwerck I."/>
            <person name="De Vuyst L."/>
            <person name="Vandamme P."/>
        </authorList>
    </citation>
    <scope>NUCLEOTIDE SEQUENCE [LARGE SCALE GENOMIC DNA]</scope>
    <source>
        <strain evidence="2 3">LMG 1768</strain>
    </source>
</reference>
<accession>A0A149TMN2</accession>
<gene>
    <name evidence="2" type="ORF">AD945_02355</name>
</gene>
<proteinExistence type="predicted"/>
<dbReference type="RefSeq" id="WP_062106159.1">
    <property type="nucleotide sequence ID" value="NZ_LHZR01000083.1"/>
</dbReference>
<sequence length="157" mass="17774">MKGVKRIDLGRDVPEQVADWLTDAAFTLAAMPANGCWPGGMRSYWPDIVADRDDLDWPMESDIRPPMPTSDEVSRMDLALSWVPMVTDRGQKTVVNMRLIVHPISGQQRWTWAKIGRKLGISHHTAKAWHALACSAMAQKIRQPAFFTSHIAHFEHM</sequence>
<protein>
    <recommendedName>
        <fullName evidence="1">DUF6362 domain-containing protein</fullName>
    </recommendedName>
</protein>
<evidence type="ECO:0000313" key="2">
    <source>
        <dbReference type="EMBL" id="KXV50221.1"/>
    </source>
</evidence>
<evidence type="ECO:0000259" key="1">
    <source>
        <dbReference type="Pfam" id="PF19889"/>
    </source>
</evidence>
<dbReference type="AlphaFoldDB" id="A0A149TMN2"/>
<dbReference type="PATRIC" id="fig|318683.6.peg.3382"/>
<dbReference type="InterPro" id="IPR045942">
    <property type="entry name" value="DUF6362"/>
</dbReference>
<dbReference type="Proteomes" id="UP000075636">
    <property type="component" value="Unassembled WGS sequence"/>
</dbReference>
<dbReference type="Pfam" id="PF19889">
    <property type="entry name" value="DUF6362"/>
    <property type="match status" value="1"/>
</dbReference>